<evidence type="ECO:0000313" key="4">
    <source>
        <dbReference type="Proteomes" id="UP001138500"/>
    </source>
</evidence>
<dbReference type="AlphaFoldDB" id="A0A9W7SLI3"/>
<keyword evidence="2" id="KW-1133">Transmembrane helix</keyword>
<evidence type="ECO:0000313" key="3">
    <source>
        <dbReference type="EMBL" id="KAH9822043.1"/>
    </source>
</evidence>
<dbReference type="Proteomes" id="UP001138500">
    <property type="component" value="Unassembled WGS sequence"/>
</dbReference>
<evidence type="ECO:0000256" key="1">
    <source>
        <dbReference type="SAM" id="MobiDB-lite"/>
    </source>
</evidence>
<gene>
    <name evidence="3" type="ORF">Tdes44962_MAKER04837</name>
</gene>
<reference evidence="3 4" key="2">
    <citation type="journal article" date="2021" name="Curr. Genet.">
        <title>Genetic response to nitrogen starvation in the aggressive Eucalyptus foliar pathogen Teratosphaeria destructans.</title>
        <authorList>
            <person name="Havenga M."/>
            <person name="Wingfield B.D."/>
            <person name="Wingfield M.J."/>
            <person name="Dreyer L.L."/>
            <person name="Roets F."/>
            <person name="Aylward J."/>
        </authorList>
    </citation>
    <scope>NUCLEOTIDE SEQUENCE [LARGE SCALE GENOMIC DNA]</scope>
    <source>
        <strain evidence="3">CMW44962</strain>
    </source>
</reference>
<organism evidence="3 4">
    <name type="scientific">Teratosphaeria destructans</name>
    <dbReference type="NCBI Taxonomy" id="418781"/>
    <lineage>
        <taxon>Eukaryota</taxon>
        <taxon>Fungi</taxon>
        <taxon>Dikarya</taxon>
        <taxon>Ascomycota</taxon>
        <taxon>Pezizomycotina</taxon>
        <taxon>Dothideomycetes</taxon>
        <taxon>Dothideomycetidae</taxon>
        <taxon>Mycosphaerellales</taxon>
        <taxon>Teratosphaeriaceae</taxon>
        <taxon>Teratosphaeria</taxon>
    </lineage>
</organism>
<evidence type="ECO:0000256" key="2">
    <source>
        <dbReference type="SAM" id="Phobius"/>
    </source>
</evidence>
<accession>A0A9W7SLI3</accession>
<protein>
    <submittedName>
        <fullName evidence="3">Uncharacterized protein</fullName>
    </submittedName>
</protein>
<reference evidence="3 4" key="1">
    <citation type="journal article" date="2018" name="IMA Fungus">
        <title>IMA Genome-F 10: Nine draft genome sequences of Claviceps purpurea s.lat., including C. arundinis, C. humidiphila, and C. cf. spartinae, pseudomolecules for the pitch canker pathogen Fusarium circinatum, draft genome of Davidsoniella eucalypti, Grosmannia galeiformis, Quambalaria eucalypti, and Teratosphaeria destructans.</title>
        <authorList>
            <person name="Wingfield B.D."/>
            <person name="Liu M."/>
            <person name="Nguyen H.D."/>
            <person name="Lane F.A."/>
            <person name="Morgan S.W."/>
            <person name="De Vos L."/>
            <person name="Wilken P.M."/>
            <person name="Duong T.A."/>
            <person name="Aylward J."/>
            <person name="Coetzee M.P."/>
            <person name="Dadej K."/>
            <person name="De Beer Z.W."/>
            <person name="Findlay W."/>
            <person name="Havenga M."/>
            <person name="Kolarik M."/>
            <person name="Menzies J.G."/>
            <person name="Naidoo K."/>
            <person name="Pochopski O."/>
            <person name="Shoukouhi P."/>
            <person name="Santana Q.C."/>
            <person name="Seifert K.A."/>
            <person name="Soal N."/>
            <person name="Steenkamp E.T."/>
            <person name="Tatham C.T."/>
            <person name="van der Nest M.A."/>
            <person name="Wingfield M.J."/>
        </authorList>
    </citation>
    <scope>NUCLEOTIDE SEQUENCE [LARGE SCALE GENOMIC DNA]</scope>
    <source>
        <strain evidence="3">CMW44962</strain>
    </source>
</reference>
<keyword evidence="2" id="KW-0472">Membrane</keyword>
<keyword evidence="2" id="KW-0812">Transmembrane</keyword>
<dbReference type="EMBL" id="RIBY02002234">
    <property type="protein sequence ID" value="KAH9822043.1"/>
    <property type="molecule type" value="Genomic_DNA"/>
</dbReference>
<proteinExistence type="predicted"/>
<name>A0A9W7SLI3_9PEZI</name>
<feature type="compositionally biased region" description="Basic and acidic residues" evidence="1">
    <location>
        <begin position="55"/>
        <end position="72"/>
    </location>
</feature>
<keyword evidence="4" id="KW-1185">Reference proteome</keyword>
<comment type="caution">
    <text evidence="3">The sequence shown here is derived from an EMBL/GenBank/DDBJ whole genome shotgun (WGS) entry which is preliminary data.</text>
</comment>
<feature type="transmembrane region" description="Helical" evidence="2">
    <location>
        <begin position="12"/>
        <end position="31"/>
    </location>
</feature>
<feature type="region of interest" description="Disordered" evidence="1">
    <location>
        <begin position="54"/>
        <end position="82"/>
    </location>
</feature>
<sequence>MLMMVDVARPVLAWVLVELLGPYPVGIAWILSVQVKSAFDMFASVLKHIGVKAKHQPEPDVDKLEQEEEAKRRTPAPPKETFEWPKVKPVEFRWPRAKPIDWKWTGPGGPWKRKNT</sequence>